<accession>A0A2H5PY01</accession>
<protein>
    <submittedName>
        <fullName evidence="2">Uncharacterized protein</fullName>
    </submittedName>
</protein>
<keyword evidence="3" id="KW-1185">Reference proteome</keyword>
<sequence>MTYHTVKECVHWILSVCVMISYIISDVMMMWMKVVEKILSFCFRIGVAVGAHGLEECVGWILKFCVMTYHIISYVMLTWMMWWDDDVVPRWRSHGPNFLGVSLSRNNHQPKKVKLMVTVGCSLDATCDFCISPITYGEIGLSENEFLPPGYCPQTLQLGKKYFDGYLFWISPGALFGLLYGHRHYVNISVYQ</sequence>
<comment type="caution">
    <text evidence="2">The sequence shown here is derived from an EMBL/GenBank/DDBJ whole genome shotgun (WGS) entry which is preliminary data.</text>
</comment>
<feature type="transmembrane region" description="Helical" evidence="1">
    <location>
        <begin position="60"/>
        <end position="83"/>
    </location>
</feature>
<evidence type="ECO:0000313" key="2">
    <source>
        <dbReference type="EMBL" id="GAY57249.1"/>
    </source>
</evidence>
<feature type="transmembrane region" description="Helical" evidence="1">
    <location>
        <begin position="12"/>
        <end position="31"/>
    </location>
</feature>
<dbReference type="EMBL" id="BDQV01000157">
    <property type="protein sequence ID" value="GAY57249.1"/>
    <property type="molecule type" value="Genomic_DNA"/>
</dbReference>
<proteinExistence type="predicted"/>
<keyword evidence="1" id="KW-1133">Transmembrane helix</keyword>
<gene>
    <name evidence="2" type="ORF">CUMW_178010</name>
</gene>
<evidence type="ECO:0000256" key="1">
    <source>
        <dbReference type="SAM" id="Phobius"/>
    </source>
</evidence>
<name>A0A2H5PY01_CITUN</name>
<keyword evidence="1" id="KW-0472">Membrane</keyword>
<reference evidence="2 3" key="1">
    <citation type="journal article" date="2017" name="Front. Genet.">
        <title>Draft sequencing of the heterozygous diploid genome of Satsuma (Citrus unshiu Marc.) using a hybrid assembly approach.</title>
        <authorList>
            <person name="Shimizu T."/>
            <person name="Tanizawa Y."/>
            <person name="Mochizuki T."/>
            <person name="Nagasaki H."/>
            <person name="Yoshioka T."/>
            <person name="Toyoda A."/>
            <person name="Fujiyama A."/>
            <person name="Kaminuma E."/>
            <person name="Nakamura Y."/>
        </authorList>
    </citation>
    <scope>NUCLEOTIDE SEQUENCE [LARGE SCALE GENOMIC DNA]</scope>
    <source>
        <strain evidence="3">cv. Miyagawa wase</strain>
    </source>
</reference>
<organism evidence="2 3">
    <name type="scientific">Citrus unshiu</name>
    <name type="common">Satsuma mandarin</name>
    <name type="synonym">Citrus nobilis var. unshiu</name>
    <dbReference type="NCBI Taxonomy" id="55188"/>
    <lineage>
        <taxon>Eukaryota</taxon>
        <taxon>Viridiplantae</taxon>
        <taxon>Streptophyta</taxon>
        <taxon>Embryophyta</taxon>
        <taxon>Tracheophyta</taxon>
        <taxon>Spermatophyta</taxon>
        <taxon>Magnoliopsida</taxon>
        <taxon>eudicotyledons</taxon>
        <taxon>Gunneridae</taxon>
        <taxon>Pentapetalae</taxon>
        <taxon>rosids</taxon>
        <taxon>malvids</taxon>
        <taxon>Sapindales</taxon>
        <taxon>Rutaceae</taxon>
        <taxon>Aurantioideae</taxon>
        <taxon>Citrus</taxon>
    </lineage>
</organism>
<dbReference type="Proteomes" id="UP000236630">
    <property type="component" value="Unassembled WGS sequence"/>
</dbReference>
<keyword evidence="1" id="KW-0812">Transmembrane</keyword>
<dbReference type="AlphaFoldDB" id="A0A2H5PY01"/>
<evidence type="ECO:0000313" key="3">
    <source>
        <dbReference type="Proteomes" id="UP000236630"/>
    </source>
</evidence>